<feature type="non-terminal residue" evidence="1">
    <location>
        <position position="1"/>
    </location>
</feature>
<gene>
    <name evidence="1" type="ORF">PVMG_01059</name>
</gene>
<organism evidence="1 2">
    <name type="scientific">Plasmodium vivax Mauritania I</name>
    <dbReference type="NCBI Taxonomy" id="1035515"/>
    <lineage>
        <taxon>Eukaryota</taxon>
        <taxon>Sar</taxon>
        <taxon>Alveolata</taxon>
        <taxon>Apicomplexa</taxon>
        <taxon>Aconoidasida</taxon>
        <taxon>Haemosporida</taxon>
        <taxon>Plasmodiidae</taxon>
        <taxon>Plasmodium</taxon>
        <taxon>Plasmodium (Plasmodium)</taxon>
    </lineage>
</organism>
<evidence type="ECO:0000313" key="2">
    <source>
        <dbReference type="Proteomes" id="UP000053776"/>
    </source>
</evidence>
<dbReference type="EMBL" id="KQ235038">
    <property type="protein sequence ID" value="KMZ93613.1"/>
    <property type="molecule type" value="Genomic_DNA"/>
</dbReference>
<name>A0A0J9W0P5_PLAVI</name>
<proteinExistence type="predicted"/>
<sequence length="66" mass="8192">WVRFTRRQPPRHFFFPSNICGLAKEGQRHSGWVQRAWHLAHYDRAQLRVFPLRWENEKVNYFSPPW</sequence>
<dbReference type="Proteomes" id="UP000053776">
    <property type="component" value="Unassembled WGS sequence"/>
</dbReference>
<protein>
    <submittedName>
        <fullName evidence="1">Uncharacterized protein</fullName>
    </submittedName>
</protein>
<evidence type="ECO:0000313" key="1">
    <source>
        <dbReference type="EMBL" id="KMZ93613.1"/>
    </source>
</evidence>
<dbReference type="AlphaFoldDB" id="A0A0J9W0P5"/>
<accession>A0A0J9W0P5</accession>
<reference evidence="1 2" key="1">
    <citation type="submission" date="2011-08" db="EMBL/GenBank/DDBJ databases">
        <title>The Genome Sequence of Plasmodium vivax Mauritania I.</title>
        <authorList>
            <consortium name="The Broad Institute Genome Sequencing Platform"/>
            <consortium name="The Broad Institute Genome Sequencing Center for Infectious Disease"/>
            <person name="Neafsey D."/>
            <person name="Carlton J."/>
            <person name="Barnwell J."/>
            <person name="Collins W."/>
            <person name="Escalante A."/>
            <person name="Mullikin J."/>
            <person name="Saul A."/>
            <person name="Guigo R."/>
            <person name="Camara F."/>
            <person name="Young S.K."/>
            <person name="Zeng Q."/>
            <person name="Gargeya S."/>
            <person name="Fitzgerald M."/>
            <person name="Haas B."/>
            <person name="Abouelleil A."/>
            <person name="Alvarado L."/>
            <person name="Arachchi H.M."/>
            <person name="Berlin A."/>
            <person name="Brown A."/>
            <person name="Chapman S.B."/>
            <person name="Chen Z."/>
            <person name="Dunbar C."/>
            <person name="Freedman E."/>
            <person name="Gearin G."/>
            <person name="Gellesch M."/>
            <person name="Goldberg J."/>
            <person name="Griggs A."/>
            <person name="Gujja S."/>
            <person name="Heiman D."/>
            <person name="Howarth C."/>
            <person name="Larson L."/>
            <person name="Lui A."/>
            <person name="MacDonald P.J.P."/>
            <person name="Montmayeur A."/>
            <person name="Murphy C."/>
            <person name="Neiman D."/>
            <person name="Pearson M."/>
            <person name="Priest M."/>
            <person name="Roberts A."/>
            <person name="Saif S."/>
            <person name="Shea T."/>
            <person name="Shenoy N."/>
            <person name="Sisk P."/>
            <person name="Stolte C."/>
            <person name="Sykes S."/>
            <person name="Wortman J."/>
            <person name="Nusbaum C."/>
            <person name="Birren B."/>
        </authorList>
    </citation>
    <scope>NUCLEOTIDE SEQUENCE [LARGE SCALE GENOMIC DNA]</scope>
    <source>
        <strain evidence="1 2">Mauritania I</strain>
    </source>
</reference>